<evidence type="ECO:0000313" key="1">
    <source>
        <dbReference type="EMBL" id="API86853.1"/>
    </source>
</evidence>
<dbReference type="OrthoDB" id="5604540at2"/>
<dbReference type="KEGG" id="frx:F7310_05565"/>
<organism evidence="1 2">
    <name type="scientific">Francisella uliginis</name>
    <dbReference type="NCBI Taxonomy" id="573570"/>
    <lineage>
        <taxon>Bacteria</taxon>
        <taxon>Pseudomonadati</taxon>
        <taxon>Pseudomonadota</taxon>
        <taxon>Gammaproteobacteria</taxon>
        <taxon>Thiotrichales</taxon>
        <taxon>Francisellaceae</taxon>
        <taxon>Francisella</taxon>
    </lineage>
</organism>
<keyword evidence="2" id="KW-1185">Reference proteome</keyword>
<gene>
    <name evidence="1" type="ORF">F7310_05565</name>
</gene>
<dbReference type="InterPro" id="IPR007446">
    <property type="entry name" value="PilP"/>
</dbReference>
<dbReference type="STRING" id="573570.F7310_05565"/>
<evidence type="ECO:0000313" key="2">
    <source>
        <dbReference type="Proteomes" id="UP000184222"/>
    </source>
</evidence>
<dbReference type="RefSeq" id="WP_072712388.1">
    <property type="nucleotide sequence ID" value="NZ_CP016796.1"/>
</dbReference>
<name>A0A1L4BSM8_9GAMM</name>
<proteinExistence type="predicted"/>
<accession>A0A1L4BSM8</accession>
<sequence>MVRFSFLLFIVALFLGSFSLSFASYESRIKQIDQLIQNKMRTIKSSEKLEIPEYKGDTLTFERLSKIRNLFDINHGLPFEKKKKTQTKKKKVVKLKPIVIPPQLQKIMTTKPTNLQQYPISSFRFEGVVYQNDQKWGVVENPQEKKPIYLKAGELIGRNYGQIENVTKEGILVGEWKKNTSKRVWEKTQVVIH</sequence>
<dbReference type="EMBL" id="CP016796">
    <property type="protein sequence ID" value="API86853.1"/>
    <property type="molecule type" value="Genomic_DNA"/>
</dbReference>
<dbReference type="Proteomes" id="UP000184222">
    <property type="component" value="Chromosome"/>
</dbReference>
<protein>
    <submittedName>
        <fullName evidence="1">Pilus assembly protein</fullName>
    </submittedName>
</protein>
<dbReference type="Gene3D" id="2.30.30.830">
    <property type="match status" value="1"/>
</dbReference>
<dbReference type="Pfam" id="PF04351">
    <property type="entry name" value="PilP"/>
    <property type="match status" value="1"/>
</dbReference>
<reference evidence="1 2" key="1">
    <citation type="journal article" date="2016" name="Appl. Environ. Microbiol.">
        <title>Whole genome relationships among Francisella bacteria of diverse origin define new species and provide specific regions for detection.</title>
        <authorList>
            <person name="Challacombe J.F."/>
            <person name="Petersen J.M."/>
            <person name="Gallegos-Graves V."/>
            <person name="Hodge D."/>
            <person name="Pillai S."/>
            <person name="Kuske C.R."/>
        </authorList>
    </citation>
    <scope>NUCLEOTIDE SEQUENCE [LARGE SCALE GENOMIC DNA]</scope>
    <source>
        <strain evidence="2">TX07-7310</strain>
    </source>
</reference>
<dbReference type="AlphaFoldDB" id="A0A1L4BSM8"/>